<protein>
    <submittedName>
        <fullName evidence="1">Uncharacterized protein</fullName>
    </submittedName>
</protein>
<evidence type="ECO:0000313" key="1">
    <source>
        <dbReference type="EMBL" id="QMF66698.1"/>
    </source>
</evidence>
<sequence length="81" mass="8945">MSNTQHLKAADPVLRLNALETVVRAMLSSMTPEQINKARLIATRGAQLAALDPLLTPANREDVEHIQGMVDYLFAHIPDQI</sequence>
<dbReference type="AlphaFoldDB" id="A0A7H9S3R8"/>
<dbReference type="Proteomes" id="UP000512322">
    <property type="component" value="Chromosome"/>
</dbReference>
<name>A0A7H9S3R8_ECOLX</name>
<proteinExistence type="predicted"/>
<accession>A0A7H9S3R8</accession>
<reference evidence="1 2" key="1">
    <citation type="submission" date="2020-06" db="EMBL/GenBank/DDBJ databases">
        <title>REHAB project genomes.</title>
        <authorList>
            <person name="Shaw L.P."/>
        </authorList>
    </citation>
    <scope>NUCLEOTIDE SEQUENCE [LARGE SCALE GENOMIC DNA]</scope>
    <source>
        <strain evidence="1 2">RHB30-C10</strain>
    </source>
</reference>
<dbReference type="EMBL" id="CP057293">
    <property type="protein sequence ID" value="QMF66698.1"/>
    <property type="molecule type" value="Genomic_DNA"/>
</dbReference>
<dbReference type="RefSeq" id="WP_000072550.1">
    <property type="nucleotide sequence ID" value="NZ_BLCD01000136.1"/>
</dbReference>
<gene>
    <name evidence="1" type="ORF">HVY77_06505</name>
</gene>
<evidence type="ECO:0000313" key="2">
    <source>
        <dbReference type="Proteomes" id="UP000512322"/>
    </source>
</evidence>
<organism evidence="1 2">
    <name type="scientific">Escherichia coli</name>
    <dbReference type="NCBI Taxonomy" id="562"/>
    <lineage>
        <taxon>Bacteria</taxon>
        <taxon>Pseudomonadati</taxon>
        <taxon>Pseudomonadota</taxon>
        <taxon>Gammaproteobacteria</taxon>
        <taxon>Enterobacterales</taxon>
        <taxon>Enterobacteriaceae</taxon>
        <taxon>Escherichia</taxon>
    </lineage>
</organism>